<organism evidence="4 6">
    <name type="scientific">Caldiarchaeum subterraneum</name>
    <dbReference type="NCBI Taxonomy" id="311458"/>
    <lineage>
        <taxon>Archaea</taxon>
        <taxon>Nitrososphaerota</taxon>
        <taxon>Candidatus Caldarchaeales</taxon>
        <taxon>Candidatus Caldarchaeaceae</taxon>
        <taxon>Candidatus Caldarchaeum</taxon>
    </lineage>
</organism>
<dbReference type="BioCyc" id="CCAL311458:G131R-578-MONOMER"/>
<dbReference type="PANTHER" id="PTHR11908">
    <property type="entry name" value="XANTHINE DEHYDROGENASE"/>
    <property type="match status" value="1"/>
</dbReference>
<dbReference type="Pfam" id="PF20256">
    <property type="entry name" value="MoCoBD_2"/>
    <property type="match status" value="1"/>
</dbReference>
<evidence type="ECO:0000259" key="3">
    <source>
        <dbReference type="SMART" id="SM01008"/>
    </source>
</evidence>
<keyword evidence="1" id="KW-0500">Molybdenum</keyword>
<dbReference type="PANTHER" id="PTHR11908:SF132">
    <property type="entry name" value="ALDEHYDE OXIDASE 1-RELATED"/>
    <property type="match status" value="1"/>
</dbReference>
<dbReference type="SMART" id="SM01008">
    <property type="entry name" value="Ald_Xan_dh_C"/>
    <property type="match status" value="1"/>
</dbReference>
<evidence type="ECO:0000313" key="4">
    <source>
        <dbReference type="EMBL" id="BAJ47630.1"/>
    </source>
</evidence>
<dbReference type="InterPro" id="IPR036856">
    <property type="entry name" value="Ald_Oxase/Xan_DH_a/b_sf"/>
</dbReference>
<dbReference type="InterPro" id="IPR046867">
    <property type="entry name" value="AldOxase/xan_DH_MoCoBD2"/>
</dbReference>
<protein>
    <submittedName>
        <fullName evidence="4">Molybdenum hydroxylase family protein, large subunit</fullName>
    </submittedName>
</protein>
<dbReference type="GO" id="GO:0005506">
    <property type="term" value="F:iron ion binding"/>
    <property type="evidence" value="ECO:0007669"/>
    <property type="project" value="InterPro"/>
</dbReference>
<sequence length="779" mass="85703">MMSKYVGKPIKRREDPILLTGRGRYVDDIKLPNMVYAGFVRSPYAHGRIVSIDLSEAQKHPDFVAALLPEEAAPLPSWMKYKGLRDVPRFSLARGKVRFVGEPVVGVAVKDRYSVEEVVSLVNVEIQPLPPVVDAEEGLKPGAPLLYEEWGDNIIMNYSFKAGDVEAAFASADLVLQRRYVNQRYAPTPIEGRGVVADFDKSRGELTVWDSTQFPHVLQTYLSQALNYPENRIRVIAPDVGGGFGPKSSVWPEEVSTIQLAMKLGRPVKWVETRSEHMLVCGHERQQVHYVEAAFKRDGKLLAIRDKVIADIGVYGAFWTETQPVMVTMAAIPGPYRFDAYQYEVFCVATNKAPYSPHRGFGRPVAAFVMERLMNDAAANLGIDPVEIRRRNLIPAEAMPFKNIHNIVYDSGDYPKALEEALKLAQYDRLRRMQAEARKQGRLIGIGIAMYVEYTTPSSERLDKGLGWEVGGYDSATVRIEPEGKVVVLTGTASQGQGHYTVYAQLAADYLGVNMDDVTVFEGDSKTCPYGFGAWASRSTVAVGGAIIKACETLLAKVKHIAAHMLEASPEDIEASDGKLYVKGSPDKYVTFADVAKIAWRQPTRLPPDTEPGLEATAHYEPKAFTTCSYAVHIPVVEIDPETGQMKVLEYHIFDDSGRVLNPLTLYGQIHGALAHGVGGAIYEELVYDENGQLLTSTFADYLIPSAVEMFNMNIGHMETPSPQPGGFKGMGEGGAIGAPAALANAVQDALAHLGVIVDQTPLKPEYIRNLIAKARKPV</sequence>
<dbReference type="InterPro" id="IPR037165">
    <property type="entry name" value="AldOxase/xan_DH_Mopterin-bd_sf"/>
</dbReference>
<dbReference type="Pfam" id="PF01315">
    <property type="entry name" value="Ald_Xan_dh_C"/>
    <property type="match status" value="1"/>
</dbReference>
<evidence type="ECO:0000256" key="1">
    <source>
        <dbReference type="ARBA" id="ARBA00022505"/>
    </source>
</evidence>
<dbReference type="InterPro" id="IPR000674">
    <property type="entry name" value="Ald_Oxase/Xan_DH_a/b"/>
</dbReference>
<dbReference type="SUPFAM" id="SSF54665">
    <property type="entry name" value="CO dehydrogenase molybdoprotein N-domain-like"/>
    <property type="match status" value="1"/>
</dbReference>
<dbReference type="EMBL" id="AP011842">
    <property type="protein sequence ID" value="BAJ47630.1"/>
    <property type="molecule type" value="Genomic_DNA"/>
</dbReference>
<dbReference type="STRING" id="311458.CSUB_C0567"/>
<dbReference type="Proteomes" id="UP000008120">
    <property type="component" value="Chromosome"/>
</dbReference>
<dbReference type="InterPro" id="IPR016208">
    <property type="entry name" value="Ald_Oxase/xanthine_DH-like"/>
</dbReference>
<proteinExistence type="predicted"/>
<dbReference type="FunFam" id="3.30.365.10:FF:000001">
    <property type="entry name" value="Xanthine dehydrogenase oxidase"/>
    <property type="match status" value="1"/>
</dbReference>
<dbReference type="AlphaFoldDB" id="E6N5R1"/>
<dbReference type="Pfam" id="PF02738">
    <property type="entry name" value="MoCoBD_1"/>
    <property type="match status" value="1"/>
</dbReference>
<reference evidence="4 6" key="2">
    <citation type="journal article" date="2011" name="Nucleic Acids Res.">
        <title>Insights into the evolution of Archaea and eukaryotic protein modifier systems revealed by the genome of a novel archaeal group.</title>
        <authorList>
            <person name="Nunoura T."/>
            <person name="Takaki Y."/>
            <person name="Kakuta J."/>
            <person name="Nishi S."/>
            <person name="Sugahara J."/>
            <person name="Kazama H."/>
            <person name="Chee G."/>
            <person name="Hattori M."/>
            <person name="Kanai A."/>
            <person name="Atomi H."/>
            <person name="Takai K."/>
            <person name="Takami H."/>
        </authorList>
    </citation>
    <scope>NUCLEOTIDE SEQUENCE [LARGE SCALE GENOMIC DNA]</scope>
</reference>
<dbReference type="KEGG" id="csu:CSUB_C0567"/>
<accession>E6N5R1</accession>
<dbReference type="EMBL" id="BA000048">
    <property type="protein sequence ID" value="BAJ50427.1"/>
    <property type="molecule type" value="Genomic_DNA"/>
</dbReference>
<dbReference type="Gene3D" id="3.90.1170.50">
    <property type="entry name" value="Aldehyde oxidase/xanthine dehydrogenase, a/b hammerhead"/>
    <property type="match status" value="1"/>
</dbReference>
<feature type="domain" description="Aldehyde oxidase/xanthine dehydrogenase a/b hammerhead" evidence="3">
    <location>
        <begin position="20"/>
        <end position="130"/>
    </location>
</feature>
<dbReference type="SUPFAM" id="SSF56003">
    <property type="entry name" value="Molybdenum cofactor-binding domain"/>
    <property type="match status" value="1"/>
</dbReference>
<evidence type="ECO:0000313" key="5">
    <source>
        <dbReference type="EMBL" id="BAJ50427.1"/>
    </source>
</evidence>
<evidence type="ECO:0000256" key="2">
    <source>
        <dbReference type="ARBA" id="ARBA00023002"/>
    </source>
</evidence>
<dbReference type="InterPro" id="IPR008274">
    <property type="entry name" value="AldOxase/xan_DH_MoCoBD1"/>
</dbReference>
<keyword evidence="2" id="KW-0560">Oxidoreductase</keyword>
<reference evidence="4 6" key="1">
    <citation type="journal article" date="2005" name="Environ. Microbiol.">
        <title>Genetic and functional properties of uncultivated thermophilic crenarchaeotes from a subsurface gold mine as revealed by analysis of genome fragments.</title>
        <authorList>
            <person name="Nunoura T."/>
            <person name="Hirayama H."/>
            <person name="Takami H."/>
            <person name="Oida H."/>
            <person name="Nishi S."/>
            <person name="Shimamura S."/>
            <person name="Suzuki Y."/>
            <person name="Inagaki F."/>
            <person name="Takai K."/>
            <person name="Nealson K.H."/>
            <person name="Horikoshi K."/>
        </authorList>
    </citation>
    <scope>NUCLEOTIDE SEQUENCE [LARGE SCALE GENOMIC DNA]</scope>
</reference>
<dbReference type="GO" id="GO:0016491">
    <property type="term" value="F:oxidoreductase activity"/>
    <property type="evidence" value="ECO:0007669"/>
    <property type="project" value="UniProtKB-KW"/>
</dbReference>
<name>E6N5R1_CALS0</name>
<dbReference type="Gene3D" id="3.30.365.10">
    <property type="entry name" value="Aldehyde oxidase/xanthine dehydrogenase, molybdopterin binding domain"/>
    <property type="match status" value="4"/>
</dbReference>
<gene>
    <name evidence="5" type="ORF">CSUB_C0567</name>
    <name evidence="4" type="ORF">HGMM_F15C06C34</name>
</gene>
<evidence type="ECO:0000313" key="6">
    <source>
        <dbReference type="Proteomes" id="UP000008120"/>
    </source>
</evidence>